<dbReference type="InterPro" id="IPR011009">
    <property type="entry name" value="Kinase-like_dom_sf"/>
</dbReference>
<dbReference type="AlphaFoldDB" id="A0A6C7EB15"/>
<protein>
    <recommendedName>
        <fullName evidence="1">Aminoglycoside phosphotransferase domain-containing protein</fullName>
    </recommendedName>
</protein>
<sequence>MNPNETVDGVDLDRLRQWMDDHHLGSGDLTDVALLTGGTQNVLVRFRRDGRDYVLRRPPVHKRANSDETMRRESRVLAALAGTDVPHPGFIAGESDVEVLGASFYLMEPVDGFNAAAGLPEPHRSDPTMQREMGLALVDGAATLSTVDHEQVGLGDLGRPDGYLERQVGRWRKELAGYREISDQWVPDIPGVDEVGNWLDANRPENSAPGIIHGDYHTANVMYRHDGPQLAAIVDWELATIGDPLIDLGLIIAFRTHDDQASVGPGADLVQAFPPVDDLVARYAQRSGRDVSAAAWYGVLACYKTGIILEGTHARAIAGKAAKATGDTLHAITLSLFRKADRLIRES</sequence>
<evidence type="ECO:0000313" key="2">
    <source>
        <dbReference type="EMBL" id="BAN03580.1"/>
    </source>
</evidence>
<dbReference type="InterPro" id="IPR041726">
    <property type="entry name" value="ACAD10_11_N"/>
</dbReference>
<name>A0A6C7EB15_ILUCY</name>
<dbReference type="Gene3D" id="3.90.1200.10">
    <property type="match status" value="1"/>
</dbReference>
<evidence type="ECO:0000259" key="1">
    <source>
        <dbReference type="Pfam" id="PF01636"/>
    </source>
</evidence>
<gene>
    <name evidence="2" type="ORF">YM304_32660</name>
</gene>
<proteinExistence type="predicted"/>
<organism evidence="2 3">
    <name type="scientific">Ilumatobacter coccineus (strain NBRC 103263 / KCTC 29153 / YM16-304)</name>
    <dbReference type="NCBI Taxonomy" id="1313172"/>
    <lineage>
        <taxon>Bacteria</taxon>
        <taxon>Bacillati</taxon>
        <taxon>Actinomycetota</taxon>
        <taxon>Acidimicrobiia</taxon>
        <taxon>Acidimicrobiales</taxon>
        <taxon>Ilumatobacteraceae</taxon>
        <taxon>Ilumatobacter</taxon>
    </lineage>
</organism>
<dbReference type="PANTHER" id="PTHR21310:SF40">
    <property type="entry name" value="AMINOGLYCOSIDE PHOSPHOTRANSFERASE DOMAIN-CONTAINING PROTEIN-RELATED"/>
    <property type="match status" value="1"/>
</dbReference>
<dbReference type="SUPFAM" id="SSF56112">
    <property type="entry name" value="Protein kinase-like (PK-like)"/>
    <property type="match status" value="1"/>
</dbReference>
<evidence type="ECO:0000313" key="3">
    <source>
        <dbReference type="Proteomes" id="UP000011863"/>
    </source>
</evidence>
<dbReference type="InterPro" id="IPR002575">
    <property type="entry name" value="Aminoglycoside_PTrfase"/>
</dbReference>
<keyword evidence="3" id="KW-1185">Reference proteome</keyword>
<feature type="domain" description="Aminoglycoside phosphotransferase" evidence="1">
    <location>
        <begin position="34"/>
        <end position="263"/>
    </location>
</feature>
<dbReference type="CDD" id="cd05154">
    <property type="entry name" value="ACAD10_11_N-like"/>
    <property type="match status" value="1"/>
</dbReference>
<reference evidence="2 3" key="1">
    <citation type="journal article" date="2013" name="Int. J. Syst. Evol. Microbiol.">
        <title>Ilumatobacter nonamiense sp. nov. and Ilumatobacter coccineum sp. nov., isolated from seashore sand.</title>
        <authorList>
            <person name="Matsumoto A."/>
            <person name="Kasai H."/>
            <person name="Matsuo Y."/>
            <person name="Shizuri Y."/>
            <person name="Ichikawa N."/>
            <person name="Fujita N."/>
            <person name="Omura S."/>
            <person name="Takahashi Y."/>
        </authorList>
    </citation>
    <scope>NUCLEOTIDE SEQUENCE [LARGE SCALE GENOMIC DNA]</scope>
    <source>
        <strain evidence="3">NBRC 103263 / KCTC 29153 / YM16-304</strain>
    </source>
</reference>
<dbReference type="Gene3D" id="3.30.200.20">
    <property type="entry name" value="Phosphorylase Kinase, domain 1"/>
    <property type="match status" value="1"/>
</dbReference>
<dbReference type="EMBL" id="AP012057">
    <property type="protein sequence ID" value="BAN03580.1"/>
    <property type="molecule type" value="Genomic_DNA"/>
</dbReference>
<dbReference type="KEGG" id="aym:YM304_32660"/>
<dbReference type="PANTHER" id="PTHR21310">
    <property type="entry name" value="AMINOGLYCOSIDE PHOSPHOTRANSFERASE-RELATED-RELATED"/>
    <property type="match status" value="1"/>
</dbReference>
<dbReference type="Pfam" id="PF01636">
    <property type="entry name" value="APH"/>
    <property type="match status" value="1"/>
</dbReference>
<accession>A0A6C7EB15</accession>
<dbReference type="OrthoDB" id="3806873at2"/>
<dbReference type="Proteomes" id="UP000011863">
    <property type="component" value="Chromosome"/>
</dbReference>
<dbReference type="InterPro" id="IPR051678">
    <property type="entry name" value="AGP_Transferase"/>
</dbReference>
<dbReference type="RefSeq" id="WP_015442827.1">
    <property type="nucleotide sequence ID" value="NC_020520.1"/>
</dbReference>